<dbReference type="CDD" id="cd03278">
    <property type="entry name" value="ABC_SMC_barmotin"/>
    <property type="match status" value="2"/>
</dbReference>
<keyword evidence="5 7" id="KW-0175">Coiled coil</keyword>
<feature type="coiled-coil region" evidence="7">
    <location>
        <begin position="1000"/>
        <end position="1041"/>
    </location>
</feature>
<feature type="coiled-coil region" evidence="7">
    <location>
        <begin position="685"/>
        <end position="943"/>
    </location>
</feature>
<dbReference type="SUPFAM" id="SSF75553">
    <property type="entry name" value="Smc hinge domain"/>
    <property type="match status" value="1"/>
</dbReference>
<dbReference type="NCBIfam" id="TIGR02168">
    <property type="entry name" value="SMC_prok_B"/>
    <property type="match status" value="1"/>
</dbReference>
<comment type="function">
    <text evidence="7">Required for chromosome condensation and partitioning.</text>
</comment>
<evidence type="ECO:0000256" key="5">
    <source>
        <dbReference type="ARBA" id="ARBA00023054"/>
    </source>
</evidence>
<dbReference type="RefSeq" id="WP_154530005.1">
    <property type="nucleotide sequence ID" value="NZ_VULX01000001.1"/>
</dbReference>
<keyword evidence="10" id="KW-1185">Reference proteome</keyword>
<dbReference type="Gene3D" id="3.40.50.300">
    <property type="entry name" value="P-loop containing nucleotide triphosphate hydrolases"/>
    <property type="match status" value="2"/>
</dbReference>
<accession>A0A7X2MW22</accession>
<dbReference type="GO" id="GO:0005737">
    <property type="term" value="C:cytoplasm"/>
    <property type="evidence" value="ECO:0007669"/>
    <property type="project" value="UniProtKB-SubCell"/>
</dbReference>
<dbReference type="FunFam" id="3.40.50.300:FF:000901">
    <property type="entry name" value="Chromosome partition protein Smc"/>
    <property type="match status" value="1"/>
</dbReference>
<dbReference type="GO" id="GO:0016887">
    <property type="term" value="F:ATP hydrolysis activity"/>
    <property type="evidence" value="ECO:0007669"/>
    <property type="project" value="InterPro"/>
</dbReference>
<keyword evidence="2 7" id="KW-0963">Cytoplasm</keyword>
<dbReference type="InterPro" id="IPR027417">
    <property type="entry name" value="P-loop_NTPase"/>
</dbReference>
<dbReference type="InterPro" id="IPR003395">
    <property type="entry name" value="RecF/RecN/SMC_N"/>
</dbReference>
<comment type="subunit">
    <text evidence="7">Homodimer.</text>
</comment>
<evidence type="ECO:0000313" key="9">
    <source>
        <dbReference type="EMBL" id="MSR90132.1"/>
    </source>
</evidence>
<evidence type="ECO:0000259" key="8">
    <source>
        <dbReference type="SMART" id="SM00968"/>
    </source>
</evidence>
<dbReference type="GO" id="GO:0007062">
    <property type="term" value="P:sister chromatid cohesion"/>
    <property type="evidence" value="ECO:0007669"/>
    <property type="project" value="InterPro"/>
</dbReference>
<comment type="domain">
    <text evidence="7">Contains large globular domains required for ATP hydrolysis at each terminus and a third globular domain forming a flexible hinge near the middle of the molecule. These domains are separated by coiled-coil structures.</text>
</comment>
<dbReference type="InterPro" id="IPR010935">
    <property type="entry name" value="SMC_hinge"/>
</dbReference>
<dbReference type="Pfam" id="PF06470">
    <property type="entry name" value="SMC_hinge"/>
    <property type="match status" value="1"/>
</dbReference>
<dbReference type="Proteomes" id="UP000460287">
    <property type="component" value="Unassembled WGS sequence"/>
</dbReference>
<dbReference type="InterPro" id="IPR024704">
    <property type="entry name" value="SMC"/>
</dbReference>
<dbReference type="FunFam" id="3.40.50.300:FF:000984">
    <property type="entry name" value="Chromosome partition protein Smc"/>
    <property type="match status" value="1"/>
</dbReference>
<dbReference type="GO" id="GO:0005524">
    <property type="term" value="F:ATP binding"/>
    <property type="evidence" value="ECO:0007669"/>
    <property type="project" value="UniProtKB-UniRule"/>
</dbReference>
<name>A0A7X2MW22_9CLOT</name>
<keyword evidence="3 7" id="KW-0547">Nucleotide-binding</keyword>
<evidence type="ECO:0000313" key="10">
    <source>
        <dbReference type="Proteomes" id="UP000460287"/>
    </source>
</evidence>
<evidence type="ECO:0000256" key="3">
    <source>
        <dbReference type="ARBA" id="ARBA00022741"/>
    </source>
</evidence>
<dbReference type="PANTHER" id="PTHR43977">
    <property type="entry name" value="STRUCTURAL MAINTENANCE OF CHROMOSOMES PROTEIN 3"/>
    <property type="match status" value="1"/>
</dbReference>
<dbReference type="Gene3D" id="3.30.70.1620">
    <property type="match status" value="1"/>
</dbReference>
<dbReference type="Gene3D" id="1.20.1060.20">
    <property type="match status" value="1"/>
</dbReference>
<dbReference type="HAMAP" id="MF_01894">
    <property type="entry name" value="Smc_prok"/>
    <property type="match status" value="1"/>
</dbReference>
<protein>
    <recommendedName>
        <fullName evidence="7">Chromosome partition protein Smc</fullName>
    </recommendedName>
</protein>
<dbReference type="GO" id="GO:0030261">
    <property type="term" value="P:chromosome condensation"/>
    <property type="evidence" value="ECO:0007669"/>
    <property type="project" value="InterPro"/>
</dbReference>
<evidence type="ECO:0000256" key="7">
    <source>
        <dbReference type="HAMAP-Rule" id="MF_01894"/>
    </source>
</evidence>
<evidence type="ECO:0000256" key="2">
    <source>
        <dbReference type="ARBA" id="ARBA00022490"/>
    </source>
</evidence>
<evidence type="ECO:0000256" key="1">
    <source>
        <dbReference type="ARBA" id="ARBA00004496"/>
    </source>
</evidence>
<reference evidence="9 10" key="1">
    <citation type="submission" date="2019-08" db="EMBL/GenBank/DDBJ databases">
        <title>In-depth cultivation of the pig gut microbiome towards novel bacterial diversity and tailored functional studies.</title>
        <authorList>
            <person name="Wylensek D."/>
            <person name="Hitch T.C.A."/>
            <person name="Clavel T."/>
        </authorList>
    </citation>
    <scope>NUCLEOTIDE SEQUENCE [LARGE SCALE GENOMIC DNA]</scope>
    <source>
        <strain evidence="9 10">WCA-383-APC-5B</strain>
    </source>
</reference>
<feature type="domain" description="SMC hinge" evidence="8">
    <location>
        <begin position="526"/>
        <end position="643"/>
    </location>
</feature>
<dbReference type="GO" id="GO:0003677">
    <property type="term" value="F:DNA binding"/>
    <property type="evidence" value="ECO:0007669"/>
    <property type="project" value="UniProtKB-UniRule"/>
</dbReference>
<dbReference type="PIRSF" id="PIRSF005719">
    <property type="entry name" value="SMC"/>
    <property type="match status" value="1"/>
</dbReference>
<proteinExistence type="inferred from homology"/>
<feature type="coiled-coil region" evidence="7">
    <location>
        <begin position="227"/>
        <end position="502"/>
    </location>
</feature>
<comment type="caution">
    <text evidence="9">The sequence shown here is derived from an EMBL/GenBank/DDBJ whole genome shotgun (WGS) entry which is preliminary data.</text>
</comment>
<dbReference type="InterPro" id="IPR011890">
    <property type="entry name" value="SMC_prok"/>
</dbReference>
<evidence type="ECO:0000256" key="4">
    <source>
        <dbReference type="ARBA" id="ARBA00022840"/>
    </source>
</evidence>
<dbReference type="EMBL" id="VULX01000001">
    <property type="protein sequence ID" value="MSR90132.1"/>
    <property type="molecule type" value="Genomic_DNA"/>
</dbReference>
<keyword evidence="4 7" id="KW-0067">ATP-binding</keyword>
<dbReference type="GO" id="GO:0007059">
    <property type="term" value="P:chromosome segregation"/>
    <property type="evidence" value="ECO:0007669"/>
    <property type="project" value="UniProtKB-UniRule"/>
</dbReference>
<keyword evidence="6 7" id="KW-0238">DNA-binding</keyword>
<dbReference type="GO" id="GO:0005694">
    <property type="term" value="C:chromosome"/>
    <property type="evidence" value="ECO:0007669"/>
    <property type="project" value="InterPro"/>
</dbReference>
<comment type="subcellular location">
    <subcellularLocation>
        <location evidence="1 7">Cytoplasm</location>
    </subcellularLocation>
</comment>
<comment type="similarity">
    <text evidence="7">Belongs to the SMC family.</text>
</comment>
<organism evidence="9 10">
    <name type="scientific">Inconstantimicrobium porci</name>
    <dbReference type="NCBI Taxonomy" id="2652291"/>
    <lineage>
        <taxon>Bacteria</taxon>
        <taxon>Bacillati</taxon>
        <taxon>Bacillota</taxon>
        <taxon>Clostridia</taxon>
        <taxon>Eubacteriales</taxon>
        <taxon>Clostridiaceae</taxon>
        <taxon>Inconstantimicrobium</taxon>
    </lineage>
</organism>
<feature type="binding site" evidence="7">
    <location>
        <begin position="32"/>
        <end position="39"/>
    </location>
    <ligand>
        <name>ATP</name>
        <dbReference type="ChEBI" id="CHEBI:30616"/>
    </ligand>
</feature>
<dbReference type="Pfam" id="PF02463">
    <property type="entry name" value="SMC_N"/>
    <property type="match status" value="1"/>
</dbReference>
<dbReference type="InterPro" id="IPR036277">
    <property type="entry name" value="SMC_hinge_sf"/>
</dbReference>
<sequence>MFLKSIEIRGFKSFADKTKLDFRKGITAVVGPNGSGKSNISDAVRWVLGEQSARTLRGGKMDDVIFAGTQFRKPVGLAQVSLFLDNSDGGLPIEYSEVVVTRRIYRSGESEYLINNRQCRLKDIVGLFMDTGIGKEGYSLIGQGKIDAILNGKPEDRRALLEEASGIVKYKARKEESEKKLDSTNQNLVRIDDILSTYEDRIEPLRIESEKADQFIKLSKELKSNEITLLINNIEKFNDDINKINSELKSLTDSEVSCRTEYENSKNAIEEINKKIEELDSTDLEQRRDFYKCKEEKSALEAEINVLNERLNNIDDIINKSRYDKETAAKDIQKLNELKIKSENDYNIKKADIEHIELKVNEINERIKIINQSVNSCESEQSSAKKKQIELLKEYSDKNNDINLKEEQIKNLKSSAQQLGLNEENSKNLISINYSTKLKLKEQSEELKKQNDTLEDKVKELKKNMAVINSSITRNEEKFRRLSNEKNSVQANKDVLSRLEKQYEGYNKSVKNLFEYINNNNINIKSDSCAVLGEVINVEKKYELAIEIALGGAISNIITDNDVTAQKLIALLKNEKLGRATFLPLNIIKGRRAEIASSVLNMDGFIGIASDLVKKDKKYNNAIDYTLGRVLVSANMECALKIAKVLNYSFKIVTIDGQIVNPGGALTGGSIYNKHTSIITRKREIEELEKKEVEIDIKLKSMSEEISKLKKEIQEKDEAFIECKEEINVNLIDISRLDNEISNLSREAAKLQNELNLSSKKTEETNAQISNMIAAKEQRIEELKNIKKSSEDNDKLIAILEDKRTSLYNELNELNESFTNEKIKKASAQELVNSYSAELTRLTNEIEKSKNNIITFDEEMKKNINNKTLWKEKIEENNKKIETASKDIKDMELKLSSREVEREKIKEQYKYKNSLMESKFLEMKNLQEKIHKIDINKARKEQENKALLVQLNEDYEMTYAEAVETIDRTVDIEKVVAIISSLKKKIHVLGTVNVAAIEEYKDLMEKYTFMSEQREDLTKTKDELTAVIEQLTEKMKEIFVENFKILNKYFNETFRELFKGGSAELKLASDDALTSSIEINVEPPGKKVQNINLMSGGEKVLSAIALVFAILKMKPTPFCILDEIEAALDDANVDRYADFLKQFSDNVQFIVITHRKGTMEAADIMYGVTMQEKGISKVVSVDLNK</sequence>
<dbReference type="SUPFAM" id="SSF52540">
    <property type="entry name" value="P-loop containing nucleoside triphosphate hydrolases"/>
    <property type="match status" value="1"/>
</dbReference>
<dbReference type="AlphaFoldDB" id="A0A7X2MW22"/>
<gene>
    <name evidence="7 9" type="primary">smc</name>
    <name evidence="9" type="ORF">FYJ33_01560</name>
</gene>
<evidence type="ECO:0000256" key="6">
    <source>
        <dbReference type="ARBA" id="ARBA00023125"/>
    </source>
</evidence>
<dbReference type="SMART" id="SM00968">
    <property type="entry name" value="SMC_hinge"/>
    <property type="match status" value="1"/>
</dbReference>
<dbReference type="GO" id="GO:0006260">
    <property type="term" value="P:DNA replication"/>
    <property type="evidence" value="ECO:0007669"/>
    <property type="project" value="UniProtKB-UniRule"/>
</dbReference>